<accession>A0A1B6LX46</accession>
<dbReference type="InterPro" id="IPR026850">
    <property type="entry name" value="FANCL_C"/>
</dbReference>
<dbReference type="AlphaFoldDB" id="A0A1B6LX46"/>
<dbReference type="InterPro" id="IPR043003">
    <property type="entry name" value="FANCL_d3_sf"/>
</dbReference>
<proteinExistence type="predicted"/>
<dbReference type="Pfam" id="PF11793">
    <property type="entry name" value="FANCL_C"/>
    <property type="match status" value="1"/>
</dbReference>
<feature type="domain" description="FANCL C-terminal" evidence="2">
    <location>
        <begin position="307"/>
        <end position="369"/>
    </location>
</feature>
<dbReference type="Gene3D" id="3.30.40.10">
    <property type="entry name" value="Zinc/RING finger domain, C3HC4 (zinc finger)"/>
    <property type="match status" value="1"/>
</dbReference>
<dbReference type="InterPro" id="IPR016135">
    <property type="entry name" value="UBQ-conjugating_enzyme/RWD"/>
</dbReference>
<dbReference type="PANTHER" id="PTHR13206:SF0">
    <property type="entry name" value="E3 UBIQUITIN-PROTEIN LIGASE FANCL"/>
    <property type="match status" value="1"/>
</dbReference>
<name>A0A1B6LX46_9HEMI</name>
<evidence type="ECO:0000259" key="2">
    <source>
        <dbReference type="Pfam" id="PF11793"/>
    </source>
</evidence>
<dbReference type="Pfam" id="PF18890">
    <property type="entry name" value="FANCL_d2"/>
    <property type="match status" value="1"/>
</dbReference>
<dbReference type="GO" id="GO:0043240">
    <property type="term" value="C:Fanconi anaemia nuclear complex"/>
    <property type="evidence" value="ECO:0007669"/>
    <property type="project" value="InterPro"/>
</dbReference>
<dbReference type="InterPro" id="IPR019162">
    <property type="entry name" value="FancL_WD-rpt_cont_dom"/>
</dbReference>
<evidence type="ECO:0000259" key="3">
    <source>
        <dbReference type="Pfam" id="PF18890"/>
    </source>
</evidence>
<dbReference type="InterPro" id="IPR013083">
    <property type="entry name" value="Znf_RING/FYVE/PHD"/>
</dbReference>
<dbReference type="Pfam" id="PF09765">
    <property type="entry name" value="FANCL_d1"/>
    <property type="match status" value="1"/>
</dbReference>
<dbReference type="GO" id="GO:0006513">
    <property type="term" value="P:protein monoubiquitination"/>
    <property type="evidence" value="ECO:0007669"/>
    <property type="project" value="TreeGrafter"/>
</dbReference>
<dbReference type="PANTHER" id="PTHR13206">
    <property type="entry name" value="UBIQUITIN LIGASE PROTEIN PHF9 FANCONI ANEMIA GROUP L PROTEIN"/>
    <property type="match status" value="1"/>
</dbReference>
<feature type="domain" description="FANCL UBC-like" evidence="3">
    <location>
        <begin position="106"/>
        <end position="194"/>
    </location>
</feature>
<dbReference type="InterPro" id="IPR043898">
    <property type="entry name" value="FANCL_d2"/>
</dbReference>
<protein>
    <recommendedName>
        <fullName evidence="6">RING-type domain-containing protein</fullName>
    </recommendedName>
</protein>
<dbReference type="SUPFAM" id="SSF57850">
    <property type="entry name" value="RING/U-box"/>
    <property type="match status" value="1"/>
</dbReference>
<feature type="domain" description="FANCL UBC-like" evidence="4">
    <location>
        <begin position="196"/>
        <end position="295"/>
    </location>
</feature>
<reference evidence="5" key="1">
    <citation type="submission" date="2015-11" db="EMBL/GenBank/DDBJ databases">
        <title>De novo transcriptome assembly of four potential Pierce s Disease insect vectors from Arizona vineyards.</title>
        <authorList>
            <person name="Tassone E.E."/>
        </authorList>
    </citation>
    <scope>NUCLEOTIDE SEQUENCE</scope>
</reference>
<evidence type="ECO:0000259" key="4">
    <source>
        <dbReference type="Pfam" id="PF18891"/>
    </source>
</evidence>
<dbReference type="SMART" id="SM01197">
    <property type="entry name" value="FANCL_C"/>
    <property type="match status" value="1"/>
</dbReference>
<evidence type="ECO:0000259" key="1">
    <source>
        <dbReference type="Pfam" id="PF09765"/>
    </source>
</evidence>
<dbReference type="GO" id="GO:0036297">
    <property type="term" value="P:interstrand cross-link repair"/>
    <property type="evidence" value="ECO:0007669"/>
    <property type="project" value="InterPro"/>
</dbReference>
<dbReference type="Gene3D" id="3.10.110.20">
    <property type="entry name" value="RWD domain-like"/>
    <property type="match status" value="1"/>
</dbReference>
<dbReference type="InterPro" id="IPR026848">
    <property type="entry name" value="Fancl"/>
</dbReference>
<evidence type="ECO:0008006" key="6">
    <source>
        <dbReference type="Google" id="ProtNLM"/>
    </source>
</evidence>
<dbReference type="CDD" id="cd23831">
    <property type="entry name" value="DRWD-N_FANCL"/>
    <property type="match status" value="1"/>
</dbReference>
<feature type="domain" description="Fanconi anemia complex subunit FancL WD-repeat containing" evidence="1">
    <location>
        <begin position="6"/>
        <end position="59"/>
    </location>
</feature>
<organism evidence="5">
    <name type="scientific">Graphocephala atropunctata</name>
    <dbReference type="NCBI Taxonomy" id="36148"/>
    <lineage>
        <taxon>Eukaryota</taxon>
        <taxon>Metazoa</taxon>
        <taxon>Ecdysozoa</taxon>
        <taxon>Arthropoda</taxon>
        <taxon>Hexapoda</taxon>
        <taxon>Insecta</taxon>
        <taxon>Pterygota</taxon>
        <taxon>Neoptera</taxon>
        <taxon>Paraneoptera</taxon>
        <taxon>Hemiptera</taxon>
        <taxon>Auchenorrhyncha</taxon>
        <taxon>Membracoidea</taxon>
        <taxon>Cicadellidae</taxon>
        <taxon>Cicadellinae</taxon>
        <taxon>Cicadellini</taxon>
        <taxon>Graphocephala</taxon>
    </lineage>
</organism>
<dbReference type="InterPro" id="IPR044037">
    <property type="entry name" value="FANCL_d3"/>
</dbReference>
<dbReference type="Pfam" id="PF18891">
    <property type="entry name" value="FANCL_d3"/>
    <property type="match status" value="1"/>
</dbReference>
<sequence length="375" mass="42317">MEKVTNILNHFPLLIPSSDFKLWSGIISVKEEEIPVTISTPCFPSLDNFSIMCPVDMELNIQQSCSSYKFVVGSEQDGLLQFLEYLQSKKTLLEPEGSATKLDYCLYNHILKELQRMGSEHVVTCRGDLRHVMLRTIDERGVEHRLGVGIPRDYPNGRPIVEDVNMPEVALQDLGQAESITEMFNIFQSLVDSFQEFWEAYESLKSNTWLIDPEHPQLKDTHCRIIIGENVSMLVTLNPQDVNTCPDIKFLGPENATIQFINSMEKKLKTVGWNEDMSVLENLVSLLGLQQFPQPDGESAAAAEQGECSICFTLRLDDQALPSKVCNNTKCNSYFHITCLAQWFQAVPTNETSFNLISGDCPCCGERILCPMKMS</sequence>
<evidence type="ECO:0000313" key="5">
    <source>
        <dbReference type="EMBL" id="JAT28272.1"/>
    </source>
</evidence>
<dbReference type="GO" id="GO:0061630">
    <property type="term" value="F:ubiquitin protein ligase activity"/>
    <property type="evidence" value="ECO:0007669"/>
    <property type="project" value="TreeGrafter"/>
</dbReference>
<dbReference type="Gene3D" id="3.10.110.10">
    <property type="entry name" value="Ubiquitin Conjugating Enzyme"/>
    <property type="match status" value="1"/>
</dbReference>
<dbReference type="CDD" id="cd23832">
    <property type="entry name" value="DRWD-C_FANCL"/>
    <property type="match status" value="1"/>
</dbReference>
<gene>
    <name evidence="5" type="ORF">g.445</name>
</gene>
<dbReference type="EMBL" id="GEBQ01011705">
    <property type="protein sequence ID" value="JAT28272.1"/>
    <property type="molecule type" value="Transcribed_RNA"/>
</dbReference>